<dbReference type="Proteomes" id="UP000318681">
    <property type="component" value="Unassembled WGS sequence"/>
</dbReference>
<evidence type="ECO:0000313" key="6">
    <source>
        <dbReference type="Proteomes" id="UP000318681"/>
    </source>
</evidence>
<dbReference type="SMART" id="SM00892">
    <property type="entry name" value="Endonuclease_NS"/>
    <property type="match status" value="1"/>
</dbReference>
<evidence type="ECO:0000259" key="3">
    <source>
        <dbReference type="SMART" id="SM00477"/>
    </source>
</evidence>
<keyword evidence="6" id="KW-1185">Reference proteome</keyword>
<feature type="domain" description="ENPP1-3/EXOG-like endonuclease/phosphodiesterase" evidence="3">
    <location>
        <begin position="80"/>
        <end position="283"/>
    </location>
</feature>
<dbReference type="SMART" id="SM00477">
    <property type="entry name" value="NUC"/>
    <property type="match status" value="1"/>
</dbReference>
<sequence>MIDLSYRPHLDDLRPIAATNEALIPFDAEGVRTSSATSFGNRQGYRANHLGAFVVPLPDTSAIADDVLPVPGNADARLDYEHFSIVMSKSRRLALFTGVNIDGSASVSVSRGGDPWAFDGRIPEDAQAGDELYADNDFDRGHLVRREDPNWGPTATVANRDTFHFTNCAPQLSVFNQRIWLGLEDFILVNTRRVRERATVFTGPVFRETDPVYRGVAIPLAYWKVVAFVHDDGRPSASAYLIDHDVDLDAQSLLFGAFKTYQRSVLTIEGLTNLDFGELHQFDGFSNEEDATGQVVRRKITEAEDIRL</sequence>
<keyword evidence="2" id="KW-0479">Metal-binding</keyword>
<name>A0A558QWF5_9SPHN</name>
<evidence type="ECO:0000313" key="5">
    <source>
        <dbReference type="EMBL" id="TVV71455.1"/>
    </source>
</evidence>
<dbReference type="InterPro" id="IPR040255">
    <property type="entry name" value="Non-specific_endonuclease"/>
</dbReference>
<dbReference type="GO" id="GO:0003676">
    <property type="term" value="F:nucleic acid binding"/>
    <property type="evidence" value="ECO:0007669"/>
    <property type="project" value="InterPro"/>
</dbReference>
<evidence type="ECO:0000256" key="2">
    <source>
        <dbReference type="PIRSR" id="PIRSR640255-2"/>
    </source>
</evidence>
<reference evidence="5 6" key="1">
    <citation type="submission" date="2019-07" db="EMBL/GenBank/DDBJ databases">
        <title>Sphingomonas solaris sp. nov., isolated from a solar panel from Boston, Massachusetts.</title>
        <authorList>
            <person name="Tanner K."/>
            <person name="Pascual J."/>
            <person name="Mancuso C."/>
            <person name="Pereto J."/>
            <person name="Khalil A."/>
            <person name="Vilanova C."/>
        </authorList>
    </citation>
    <scope>NUCLEOTIDE SEQUENCE [LARGE SCALE GENOMIC DNA]</scope>
    <source>
        <strain evidence="5 6">R4DWN</strain>
    </source>
</reference>
<dbReference type="Pfam" id="PF01223">
    <property type="entry name" value="Endonuclease_NS"/>
    <property type="match status" value="1"/>
</dbReference>
<dbReference type="PANTHER" id="PTHR13966">
    <property type="entry name" value="ENDONUCLEASE RELATED"/>
    <property type="match status" value="1"/>
</dbReference>
<dbReference type="AlphaFoldDB" id="A0A558QWF5"/>
<dbReference type="InterPro" id="IPR001604">
    <property type="entry name" value="Endo_G_ENPP1-like_dom"/>
</dbReference>
<accession>A0A558QWF5</accession>
<evidence type="ECO:0000259" key="4">
    <source>
        <dbReference type="SMART" id="SM00892"/>
    </source>
</evidence>
<keyword evidence="5" id="KW-0255">Endonuclease</keyword>
<dbReference type="SUPFAM" id="SSF54060">
    <property type="entry name" value="His-Me finger endonucleases"/>
    <property type="match status" value="1"/>
</dbReference>
<dbReference type="PANTHER" id="PTHR13966:SF5">
    <property type="entry name" value="ENDONUCLEASE G, MITOCHONDRIAL"/>
    <property type="match status" value="1"/>
</dbReference>
<dbReference type="InterPro" id="IPR044929">
    <property type="entry name" value="DNA/RNA_non-sp_Endonuclease_sf"/>
</dbReference>
<dbReference type="InterPro" id="IPR020821">
    <property type="entry name" value="ENPP1-3/EXOG-like_nuc-like"/>
</dbReference>
<protein>
    <submittedName>
        <fullName evidence="5">DNA/RNA non-specific endonuclease</fullName>
    </submittedName>
</protein>
<keyword evidence="5" id="KW-0540">Nuclease</keyword>
<dbReference type="GO" id="GO:0016787">
    <property type="term" value="F:hydrolase activity"/>
    <property type="evidence" value="ECO:0007669"/>
    <property type="project" value="InterPro"/>
</dbReference>
<feature type="active site" description="Proton acceptor" evidence="1">
    <location>
        <position position="142"/>
    </location>
</feature>
<organism evidence="5 6">
    <name type="scientific">Alterirhizorhabdus solaris</name>
    <dbReference type="NCBI Taxonomy" id="2529389"/>
    <lineage>
        <taxon>Bacteria</taxon>
        <taxon>Pseudomonadati</taxon>
        <taxon>Pseudomonadota</taxon>
        <taxon>Alphaproteobacteria</taxon>
        <taxon>Sphingomonadales</taxon>
        <taxon>Rhizorhabdaceae</taxon>
        <taxon>Alterirhizorhabdus</taxon>
    </lineage>
</organism>
<dbReference type="GO" id="GO:0004519">
    <property type="term" value="F:endonuclease activity"/>
    <property type="evidence" value="ECO:0007669"/>
    <property type="project" value="UniProtKB-KW"/>
</dbReference>
<dbReference type="CDD" id="cd00091">
    <property type="entry name" value="NUC"/>
    <property type="match status" value="1"/>
</dbReference>
<dbReference type="GO" id="GO:0046872">
    <property type="term" value="F:metal ion binding"/>
    <property type="evidence" value="ECO:0007669"/>
    <property type="project" value="UniProtKB-KW"/>
</dbReference>
<proteinExistence type="predicted"/>
<dbReference type="OrthoDB" id="9811262at2"/>
<keyword evidence="5" id="KW-0378">Hydrolase</keyword>
<feature type="binding site" evidence="2">
    <location>
        <position position="176"/>
    </location>
    <ligand>
        <name>Mg(2+)</name>
        <dbReference type="ChEBI" id="CHEBI:18420"/>
        <note>catalytic</note>
    </ligand>
</feature>
<dbReference type="EMBL" id="VNIM01000087">
    <property type="protein sequence ID" value="TVV71455.1"/>
    <property type="molecule type" value="Genomic_DNA"/>
</dbReference>
<gene>
    <name evidence="5" type="ORF">FOY91_16820</name>
</gene>
<dbReference type="Gene3D" id="3.40.570.10">
    <property type="entry name" value="Extracellular Endonuclease, subunit A"/>
    <property type="match status" value="1"/>
</dbReference>
<feature type="domain" description="DNA/RNA non-specific endonuclease/pyrophosphatase/phosphodiesterase" evidence="4">
    <location>
        <begin position="79"/>
        <end position="283"/>
    </location>
</feature>
<evidence type="ECO:0000256" key="1">
    <source>
        <dbReference type="PIRSR" id="PIRSR640255-1"/>
    </source>
</evidence>
<dbReference type="InterPro" id="IPR044925">
    <property type="entry name" value="His-Me_finger_sf"/>
</dbReference>
<comment type="caution">
    <text evidence="5">The sequence shown here is derived from an EMBL/GenBank/DDBJ whole genome shotgun (WGS) entry which is preliminary data.</text>
</comment>
<dbReference type="RefSeq" id="WP_145154459.1">
    <property type="nucleotide sequence ID" value="NZ_VNIM01000087.1"/>
</dbReference>